<sequence>MTKLTLSLAAVATLAIAAPASATVEVGSSTGCASGPLAPTANKCAGYFSGNTMSGQSGSVAQQQNAINQLIGAGQYTVNWNALQAAGRVVSGSDLNALNALLANAGGQVILGFHWGNAPGPQGNVSAIYLWDNVRAGDIRLTDTQGYSNAVLYRSAAVAAVPEPGTWALMLVGFGAAGASLRRRRSHKVIPQFA</sequence>
<protein>
    <submittedName>
        <fullName evidence="3">PEPxxWA-CTERM sorting domain-containing protein</fullName>
    </submittedName>
</protein>
<reference evidence="3 4" key="1">
    <citation type="submission" date="2024-02" db="EMBL/GenBank/DDBJ databases">
        <title>Full genome sequence of Sphingomonas kaistensis.</title>
        <authorList>
            <person name="Poletto B.L."/>
            <person name="Silva G."/>
            <person name="Galante D."/>
            <person name="Campos K.R."/>
            <person name="Santos M.B.N."/>
            <person name="Sacchi C.T."/>
        </authorList>
    </citation>
    <scope>NUCLEOTIDE SEQUENCE [LARGE SCALE GENOMIC DNA]</scope>
    <source>
        <strain evidence="3 4">MA4R</strain>
    </source>
</reference>
<keyword evidence="1" id="KW-0732">Signal</keyword>
<feature type="domain" description="Ice-binding protein C-terminal" evidence="2">
    <location>
        <begin position="160"/>
        <end position="184"/>
    </location>
</feature>
<evidence type="ECO:0000313" key="4">
    <source>
        <dbReference type="Proteomes" id="UP001382935"/>
    </source>
</evidence>
<evidence type="ECO:0000256" key="1">
    <source>
        <dbReference type="SAM" id="SignalP"/>
    </source>
</evidence>
<proteinExistence type="predicted"/>
<dbReference type="Proteomes" id="UP001382935">
    <property type="component" value="Chromosome"/>
</dbReference>
<evidence type="ECO:0000313" key="3">
    <source>
        <dbReference type="EMBL" id="WWM71332.1"/>
    </source>
</evidence>
<dbReference type="NCBIfam" id="TIGR02595">
    <property type="entry name" value="PEP_CTERM"/>
    <property type="match status" value="1"/>
</dbReference>
<dbReference type="EMBL" id="CP145607">
    <property type="protein sequence ID" value="WWM71332.1"/>
    <property type="molecule type" value="Genomic_DNA"/>
</dbReference>
<dbReference type="InterPro" id="IPR013424">
    <property type="entry name" value="Ice-binding_C"/>
</dbReference>
<accession>A0ABZ2G5A4</accession>
<feature type="signal peptide" evidence="1">
    <location>
        <begin position="1"/>
        <end position="22"/>
    </location>
</feature>
<evidence type="ECO:0000259" key="2">
    <source>
        <dbReference type="Pfam" id="PF07589"/>
    </source>
</evidence>
<organism evidence="3 4">
    <name type="scientific">Sphingomonas kaistensis</name>
    <dbReference type="NCBI Taxonomy" id="298708"/>
    <lineage>
        <taxon>Bacteria</taxon>
        <taxon>Pseudomonadati</taxon>
        <taxon>Pseudomonadota</taxon>
        <taxon>Alphaproteobacteria</taxon>
        <taxon>Sphingomonadales</taxon>
        <taxon>Sphingomonadaceae</taxon>
        <taxon>Sphingomonas</taxon>
    </lineage>
</organism>
<name>A0ABZ2G5A4_9SPHN</name>
<feature type="chain" id="PRO_5047314564" evidence="1">
    <location>
        <begin position="23"/>
        <end position="194"/>
    </location>
</feature>
<dbReference type="Pfam" id="PF07589">
    <property type="entry name" value="PEP-CTERM"/>
    <property type="match status" value="1"/>
</dbReference>
<gene>
    <name evidence="3" type="ORF">V6R86_11790</name>
</gene>
<keyword evidence="4" id="KW-1185">Reference proteome</keyword>
<dbReference type="NCBIfam" id="NF035944">
    <property type="entry name" value="PEPxxWA-CTERM"/>
    <property type="match status" value="1"/>
</dbReference>